<dbReference type="Gene3D" id="3.90.190.10">
    <property type="entry name" value="Protein tyrosine phosphatase superfamily"/>
    <property type="match status" value="1"/>
</dbReference>
<dbReference type="EMBL" id="CM010631">
    <property type="protein sequence ID" value="RID65413.1"/>
    <property type="molecule type" value="Genomic_DNA"/>
</dbReference>
<dbReference type="GO" id="GO:0004721">
    <property type="term" value="F:phosphoprotein phosphatase activity"/>
    <property type="evidence" value="ECO:0007669"/>
    <property type="project" value="UniProtKB-KW"/>
</dbReference>
<organism evidence="4 5">
    <name type="scientific">Brassica campestris</name>
    <name type="common">Field mustard</name>
    <dbReference type="NCBI Taxonomy" id="3711"/>
    <lineage>
        <taxon>Eukaryota</taxon>
        <taxon>Viridiplantae</taxon>
        <taxon>Streptophyta</taxon>
        <taxon>Embryophyta</taxon>
        <taxon>Tracheophyta</taxon>
        <taxon>Spermatophyta</taxon>
        <taxon>Magnoliopsida</taxon>
        <taxon>eudicotyledons</taxon>
        <taxon>Gunneridae</taxon>
        <taxon>Pentapetalae</taxon>
        <taxon>rosids</taxon>
        <taxon>malvids</taxon>
        <taxon>Brassicales</taxon>
        <taxon>Brassicaceae</taxon>
        <taxon>Brassiceae</taxon>
        <taxon>Brassica</taxon>
    </lineage>
</organism>
<evidence type="ECO:0000313" key="5">
    <source>
        <dbReference type="Proteomes" id="UP000264353"/>
    </source>
</evidence>
<evidence type="ECO:0000256" key="2">
    <source>
        <dbReference type="ARBA" id="ARBA00022912"/>
    </source>
</evidence>
<name>A0A397ZS00_BRACM</name>
<dbReference type="InterPro" id="IPR057023">
    <property type="entry name" value="PTP-SAK"/>
</dbReference>
<dbReference type="PROSITE" id="PS50056">
    <property type="entry name" value="TYR_PHOSPHATASE_2"/>
    <property type="match status" value="1"/>
</dbReference>
<dbReference type="CDD" id="cd14526">
    <property type="entry name" value="DSP_laforin-like"/>
    <property type="match status" value="1"/>
</dbReference>
<keyword evidence="1" id="KW-0378">Hydrolase</keyword>
<dbReference type="SUPFAM" id="SSF81296">
    <property type="entry name" value="E set domains"/>
    <property type="match status" value="1"/>
</dbReference>
<dbReference type="Pfam" id="PF22784">
    <property type="entry name" value="PTP-SAK"/>
    <property type="match status" value="1"/>
</dbReference>
<gene>
    <name evidence="4" type="ORF">BRARA_D00607</name>
</gene>
<feature type="domain" description="Tyrosine specific protein phosphatases" evidence="3">
    <location>
        <begin position="172"/>
        <end position="208"/>
    </location>
</feature>
<dbReference type="GO" id="GO:0019203">
    <property type="term" value="F:carbohydrate phosphatase activity"/>
    <property type="evidence" value="ECO:0007669"/>
    <property type="project" value="InterPro"/>
</dbReference>
<keyword evidence="2" id="KW-0904">Protein phosphatase</keyword>
<dbReference type="InterPro" id="IPR052832">
    <property type="entry name" value="Starch-Glucan_Phosphatase"/>
</dbReference>
<evidence type="ECO:0000256" key="1">
    <source>
        <dbReference type="ARBA" id="ARBA00022801"/>
    </source>
</evidence>
<dbReference type="PANTHER" id="PTHR46642:SF3">
    <property type="entry name" value="PHOSPHOGLUCAN PHOSPHATASE DSP4, CHLOROPLASTIC"/>
    <property type="match status" value="1"/>
</dbReference>
<dbReference type="InterPro" id="IPR032640">
    <property type="entry name" value="AMPK1_CBM"/>
</dbReference>
<evidence type="ECO:0000313" key="4">
    <source>
        <dbReference type="EMBL" id="RID65413.1"/>
    </source>
</evidence>
<sequence>MNCLQNLPRSSLSPLYGFGGNQRVPSSLKMMMLPIKANDLKLRIVFQAVSDSKSTSAEVSGVSNKEEEEKSDEYSQDMTQAMGAVLTYRHELGMNYSFVRPDLIVGSCLQTPEDIDKLRKIGVKTIFCLQQDPDLEYFGVDISSIQAYAKTFTDIQHIRCQIRDFDAFDLRLRLPAVVSTLYKAVQRNGGVTYVHCTAGMGRAPAVALTGLKKKIITLTLKDKGFSTVEVSGLDIGWGQRIPLTLDKGTGLWSLDRELPEGQFEYKYIIDGEWTHNELEPFTGPNKDGHTNNYVKVVDDPTSVDGATRERLSSEDPELLEEERLKLIQFLETCSEQPQV</sequence>
<dbReference type="InterPro" id="IPR029021">
    <property type="entry name" value="Prot-tyrosine_phosphatase-like"/>
</dbReference>
<accession>A0A397ZS00</accession>
<dbReference type="Pfam" id="PF16561">
    <property type="entry name" value="AMPK1_CBM"/>
    <property type="match status" value="1"/>
</dbReference>
<dbReference type="SUPFAM" id="SSF52799">
    <property type="entry name" value="(Phosphotyrosine protein) phosphatases II"/>
    <property type="match status" value="1"/>
</dbReference>
<dbReference type="AlphaFoldDB" id="A0A397ZS00"/>
<dbReference type="PANTHER" id="PTHR46642">
    <property type="entry name" value="DUAL SPECIFICITY PHOSPHATASE, SUBGROUP, CATALYTIC DOMAIN"/>
    <property type="match status" value="1"/>
</dbReference>
<evidence type="ECO:0000259" key="3">
    <source>
        <dbReference type="PROSITE" id="PS50056"/>
    </source>
</evidence>
<protein>
    <recommendedName>
        <fullName evidence="3">Tyrosine specific protein phosphatases domain-containing protein</fullName>
    </recommendedName>
</protein>
<dbReference type="InterPro" id="IPR045204">
    <property type="entry name" value="DSP_laforin-like"/>
</dbReference>
<dbReference type="FunFam" id="2.60.40.10:FF:000992">
    <property type="entry name" value="Phosphoglucan phosphatase DSP4, chloroplastic"/>
    <property type="match status" value="1"/>
</dbReference>
<proteinExistence type="predicted"/>
<dbReference type="GO" id="GO:0009507">
    <property type="term" value="C:chloroplast"/>
    <property type="evidence" value="ECO:0007669"/>
    <property type="project" value="UniProtKB-ARBA"/>
</dbReference>
<dbReference type="Proteomes" id="UP000264353">
    <property type="component" value="Chromosome A4"/>
</dbReference>
<dbReference type="Gene3D" id="2.60.40.10">
    <property type="entry name" value="Immunoglobulins"/>
    <property type="match status" value="1"/>
</dbReference>
<dbReference type="InterPro" id="IPR014756">
    <property type="entry name" value="Ig_E-set"/>
</dbReference>
<dbReference type="InterPro" id="IPR000387">
    <property type="entry name" value="Tyr_Pase_dom"/>
</dbReference>
<reference evidence="4 5" key="1">
    <citation type="submission" date="2018-06" db="EMBL/GenBank/DDBJ databases">
        <title>WGS assembly of Brassica rapa FPsc.</title>
        <authorList>
            <person name="Bowman J."/>
            <person name="Kohchi T."/>
            <person name="Yamato K."/>
            <person name="Jenkins J."/>
            <person name="Shu S."/>
            <person name="Ishizaki K."/>
            <person name="Yamaoka S."/>
            <person name="Nishihama R."/>
            <person name="Nakamura Y."/>
            <person name="Berger F."/>
            <person name="Adam C."/>
            <person name="Aki S."/>
            <person name="Althoff F."/>
            <person name="Araki T."/>
            <person name="Arteaga-Vazquez M."/>
            <person name="Balasubrmanian S."/>
            <person name="Bauer D."/>
            <person name="Boehm C."/>
            <person name="Briginshaw L."/>
            <person name="Caballero-Perez J."/>
            <person name="Catarino B."/>
            <person name="Chen F."/>
            <person name="Chiyoda S."/>
            <person name="Chovatia M."/>
            <person name="Davies K."/>
            <person name="Delmans M."/>
            <person name="Demura T."/>
            <person name="Dierschke T."/>
            <person name="Dolan L."/>
            <person name="Dorantes-Acosta A."/>
            <person name="Eklund D."/>
            <person name="Florent S."/>
            <person name="Flores-Sandoval E."/>
            <person name="Fujiyama A."/>
            <person name="Fukuzawa H."/>
            <person name="Galik B."/>
            <person name="Grimanelli D."/>
            <person name="Grimwood J."/>
            <person name="Grossniklaus U."/>
            <person name="Hamada T."/>
            <person name="Haseloff J."/>
            <person name="Hetherington A."/>
            <person name="Higo A."/>
            <person name="Hirakawa Y."/>
            <person name="Hundley H."/>
            <person name="Ikeda Y."/>
            <person name="Inoue K."/>
            <person name="Inoue S."/>
            <person name="Ishida S."/>
            <person name="Jia Q."/>
            <person name="Kakita M."/>
            <person name="Kanazawa T."/>
            <person name="Kawai Y."/>
            <person name="Kawashima T."/>
            <person name="Kennedy M."/>
            <person name="Kinose K."/>
            <person name="Kinoshita T."/>
            <person name="Kohara Y."/>
            <person name="Koide E."/>
            <person name="Komatsu K."/>
            <person name="Kopischke S."/>
            <person name="Kubo M."/>
            <person name="Kyozuka J."/>
            <person name="Lagercrantz U."/>
            <person name="Lin S."/>
            <person name="Lindquist E."/>
            <person name="Lipzen A."/>
            <person name="Lu C."/>
            <person name="Luna E."/>
            <person name="Martienssen R."/>
            <person name="Minamino N."/>
            <person name="Mizutani M."/>
            <person name="Mizutani M."/>
            <person name="Mochizuki N."/>
            <person name="Monte I."/>
            <person name="Mosher R."/>
            <person name="Nagasaki H."/>
            <person name="Nakagami H."/>
            <person name="Naramoto S."/>
            <person name="Nishitani K."/>
            <person name="Ohtani M."/>
            <person name="Okamoto T."/>
            <person name="Okumura M."/>
            <person name="Phillips J."/>
            <person name="Pollak B."/>
            <person name="Reinders A."/>
            <person name="Roevekamp M."/>
            <person name="Sano R."/>
            <person name="Sawa S."/>
            <person name="Schmid M."/>
            <person name="Shirakawa M."/>
            <person name="Solano R."/>
            <person name="Spunde A."/>
            <person name="Suetsugu N."/>
            <person name="Sugano S."/>
            <person name="Sugiyama A."/>
            <person name="Sun R."/>
            <person name="Suzuki Y."/>
            <person name="Takenaka M."/>
            <person name="Takezawa D."/>
            <person name="Tomogane H."/>
            <person name="Tsuzuki M."/>
            <person name="Ueda T."/>
            <person name="Umeda M."/>
            <person name="Ward J."/>
            <person name="Watanabe Y."/>
            <person name="Yazaki K."/>
            <person name="Yokoyama R."/>
            <person name="Yoshitake Y."/>
            <person name="Yotsui I."/>
            <person name="Zachgo S."/>
            <person name="Schmutz J."/>
        </authorList>
    </citation>
    <scope>NUCLEOTIDE SEQUENCE [LARGE SCALE GENOMIC DNA]</scope>
    <source>
        <strain evidence="5">cv. B-3</strain>
    </source>
</reference>
<dbReference type="InterPro" id="IPR013783">
    <property type="entry name" value="Ig-like_fold"/>
</dbReference>
<dbReference type="CDD" id="cd02859">
    <property type="entry name" value="E_set_AMPKbeta_like_N"/>
    <property type="match status" value="1"/>
</dbReference>